<keyword evidence="13" id="KW-1185">Reference proteome</keyword>
<dbReference type="EMBL" id="JAPDMQ010000038">
    <property type="protein sequence ID" value="KAK0538950.1"/>
    <property type="molecule type" value="Genomic_DNA"/>
</dbReference>
<dbReference type="AlphaFoldDB" id="A0AAN6JMU9"/>
<proteinExistence type="inferred from homology"/>
<dbReference type="Pfam" id="PF10435">
    <property type="entry name" value="BetaGal_dom2"/>
    <property type="match status" value="1"/>
</dbReference>
<dbReference type="Proteomes" id="UP001176521">
    <property type="component" value="Unassembled WGS sequence"/>
</dbReference>
<dbReference type="EC" id="3.2.1.23" evidence="3"/>
<dbReference type="InterPro" id="IPR018954">
    <property type="entry name" value="Betagal_dom2"/>
</dbReference>
<dbReference type="SMART" id="SM01029">
    <property type="entry name" value="BetaGal_dom2"/>
    <property type="match status" value="1"/>
</dbReference>
<dbReference type="Gene3D" id="2.60.390.10">
    <property type="entry name" value="Beta-galactosidase, domain 3"/>
    <property type="match status" value="1"/>
</dbReference>
<dbReference type="InterPro" id="IPR037110">
    <property type="entry name" value="Betagal_dom2_sf"/>
</dbReference>
<dbReference type="GO" id="GO:0004565">
    <property type="term" value="F:beta-galactosidase activity"/>
    <property type="evidence" value="ECO:0007669"/>
    <property type="project" value="UniProtKB-EC"/>
</dbReference>
<evidence type="ECO:0000313" key="13">
    <source>
        <dbReference type="Proteomes" id="UP001176521"/>
    </source>
</evidence>
<evidence type="ECO:0000256" key="10">
    <source>
        <dbReference type="SAM" id="SignalP"/>
    </source>
</evidence>
<comment type="caution">
    <text evidence="12">The sequence shown here is derived from an EMBL/GenBank/DDBJ whole genome shotgun (WGS) entry which is preliminary data.</text>
</comment>
<keyword evidence="4 10" id="KW-0732">Signal</keyword>
<accession>A0AAN6JMU9</accession>
<evidence type="ECO:0000256" key="9">
    <source>
        <dbReference type="SAM" id="MobiDB-lite"/>
    </source>
</evidence>
<dbReference type="Pfam" id="PF13364">
    <property type="entry name" value="BetaGal_ABD2"/>
    <property type="match status" value="2"/>
</dbReference>
<evidence type="ECO:0000256" key="3">
    <source>
        <dbReference type="ARBA" id="ARBA00012756"/>
    </source>
</evidence>
<dbReference type="Gene3D" id="2.102.20.10">
    <property type="entry name" value="Beta-galactosidase, domain 2"/>
    <property type="match status" value="1"/>
</dbReference>
<comment type="similarity">
    <text evidence="2 8">Belongs to the glycosyl hydrolase 35 family.</text>
</comment>
<dbReference type="PRINTS" id="PR00742">
    <property type="entry name" value="GLHYDRLASE35"/>
</dbReference>
<evidence type="ECO:0000256" key="4">
    <source>
        <dbReference type="ARBA" id="ARBA00022729"/>
    </source>
</evidence>
<dbReference type="GO" id="GO:0005975">
    <property type="term" value="P:carbohydrate metabolic process"/>
    <property type="evidence" value="ECO:0007669"/>
    <property type="project" value="InterPro"/>
</dbReference>
<dbReference type="Gene3D" id="2.60.120.260">
    <property type="entry name" value="Galactose-binding domain-like"/>
    <property type="match status" value="2"/>
</dbReference>
<evidence type="ECO:0000256" key="5">
    <source>
        <dbReference type="ARBA" id="ARBA00022801"/>
    </source>
</evidence>
<evidence type="ECO:0000256" key="2">
    <source>
        <dbReference type="ARBA" id="ARBA00009809"/>
    </source>
</evidence>
<dbReference type="InterPro" id="IPR036833">
    <property type="entry name" value="BetaGal_dom3_sf"/>
</dbReference>
<dbReference type="InterPro" id="IPR025300">
    <property type="entry name" value="BetaGal_jelly_roll_dom"/>
</dbReference>
<protein>
    <recommendedName>
        <fullName evidence="3">beta-galactosidase</fullName>
        <ecNumber evidence="3">3.2.1.23</ecNumber>
    </recommendedName>
</protein>
<evidence type="ECO:0000256" key="1">
    <source>
        <dbReference type="ARBA" id="ARBA00001412"/>
    </source>
</evidence>
<dbReference type="SUPFAM" id="SSF117100">
    <property type="entry name" value="Beta-galactosidase LacA, domain 3"/>
    <property type="match status" value="1"/>
</dbReference>
<dbReference type="Gene3D" id="3.20.20.80">
    <property type="entry name" value="Glycosidases"/>
    <property type="match status" value="1"/>
</dbReference>
<organism evidence="12 13">
    <name type="scientific">Tilletia horrida</name>
    <dbReference type="NCBI Taxonomy" id="155126"/>
    <lineage>
        <taxon>Eukaryota</taxon>
        <taxon>Fungi</taxon>
        <taxon>Dikarya</taxon>
        <taxon>Basidiomycota</taxon>
        <taxon>Ustilaginomycotina</taxon>
        <taxon>Exobasidiomycetes</taxon>
        <taxon>Tilletiales</taxon>
        <taxon>Tilletiaceae</taxon>
        <taxon>Tilletia</taxon>
    </lineage>
</organism>
<sequence length="1145" mass="126193">MRLARVLRSWTAASAVLAIAAALSAAVVAASPLTTTPANTRWTGVSNNNNIHNADASLANGAQHAFVWGGDAQDDALQRPRGTDQKAVQWDKYSMVLAGKRTFLFSVEFHPWRLPVPGMWRDVLDKIKAAGFNCLSIYTHWGLMQPLPDPASLTFDHMHDLARFLDLAHEVGLFVIVRPGPYINAETTAGGLAPWTTRLNATLRTNATEFEQAWTPYLSAVADIVRPRQLVWDGEVPGRGISGGSVIGIQADNEYHAGPTRDAYIKSLVQFYKDRGVWLVTYNDIGQQNSFVDIVDLWGLDSYPLGFDCSHPEKWQQIPDDYLARHERTNPNEPFIIPEWQGGSYDPFGGEGYGACAELTGPAFTTLATEAMLAQRVTWLSFYMGFGGTNWGSLPAPDVYTSYDYAAPISESRQLTPKYGAVKALAHLIRSFPDLAQTERVSVDKRKNGLMVTELRNPETNAGFYFIRHTDAPSREETRYQLTINTSQGEQTIPRAAGKLTLKGRTSQIICTDRTLPGDHHLLYTTASLFFAGAIDGIDILVMYADPDAGPLETVFAHPPAAAGASRRASSKAARITVRSEPEQTEFVFDTQGMPDGPDGEEVTWLYFDLGSAPLLLVYANYKAVDRLQANIIASGPIEGFANFWDLGAQETVLSHLSAPGLVRSASYSDDGTELRFEGQTNTSTLLKFVGRQSVKSVTWNGSPVPVLEDGPIKTVGLPGLTDAVAKWEPPSLKDLEWVYADSLPELQTDFPVDEYLTPANKTAADTTNPYFQDHLVQTQGQVLFASEYGFHGNFILWRGAFDVNAERRDSFAGIELHIEGGRFFAYSVWLNGRFLGSAFGDKAHGAVQKVFSFDQGLLAENNSLVIVQDHTGIEMEYGDLPIGVRNDEASLWSISTDKYEAVKLPRGIISYNFVPKQKQKEQKKQNESRTSPAGVAKDDEVQVSWHLAGNYRGEHSPDRIRSNLNEGGLFAERQGWHLPGFNGSDSWERRAPTEGIGRGWTRGTPGIGFFRTELALDVPERETSDISLAFVLPPIIKRGSRSEEARRPTYRALLYVNGWQFGKYVPALGPQHVFPVPQGILDYAGTNSVGLALWALEEGEEHGRLAEPLRLEVVARWNGAPGAGRDAIVPNNPTWADLRQDHAA</sequence>
<evidence type="ECO:0000256" key="7">
    <source>
        <dbReference type="ARBA" id="ARBA00023295"/>
    </source>
</evidence>
<dbReference type="Pfam" id="PF01301">
    <property type="entry name" value="Glyco_hydro_35"/>
    <property type="match status" value="1"/>
</dbReference>
<reference evidence="12" key="1">
    <citation type="journal article" date="2023" name="PhytoFront">
        <title>Draft Genome Resources of Seven Strains of Tilletia horrida, Causal Agent of Kernel Smut of Rice.</title>
        <authorList>
            <person name="Khanal S."/>
            <person name="Antony Babu S."/>
            <person name="Zhou X.G."/>
        </authorList>
    </citation>
    <scope>NUCLEOTIDE SEQUENCE</scope>
    <source>
        <strain evidence="12">TX3</strain>
    </source>
</reference>
<evidence type="ECO:0000259" key="11">
    <source>
        <dbReference type="SMART" id="SM01029"/>
    </source>
</evidence>
<evidence type="ECO:0000313" key="12">
    <source>
        <dbReference type="EMBL" id="KAK0538950.1"/>
    </source>
</evidence>
<feature type="chain" id="PRO_5042995619" description="beta-galactosidase" evidence="10">
    <location>
        <begin position="30"/>
        <end position="1145"/>
    </location>
</feature>
<dbReference type="InterPro" id="IPR001944">
    <property type="entry name" value="Glycoside_Hdrlase_35"/>
</dbReference>
<feature type="compositionally biased region" description="Basic and acidic residues" evidence="9">
    <location>
        <begin position="919"/>
        <end position="928"/>
    </location>
</feature>
<keyword evidence="5" id="KW-0378">Hydrolase</keyword>
<keyword evidence="7" id="KW-0326">Glycosidase</keyword>
<dbReference type="SUPFAM" id="SSF49785">
    <property type="entry name" value="Galactose-binding domain-like"/>
    <property type="match status" value="2"/>
</dbReference>
<name>A0AAN6JMU9_9BASI</name>
<feature type="domain" description="Beta-galactosidase" evidence="11">
    <location>
        <begin position="434"/>
        <end position="628"/>
    </location>
</feature>
<feature type="signal peptide" evidence="10">
    <location>
        <begin position="1"/>
        <end position="29"/>
    </location>
</feature>
<dbReference type="InterPro" id="IPR017853">
    <property type="entry name" value="GH"/>
</dbReference>
<evidence type="ECO:0000256" key="6">
    <source>
        <dbReference type="ARBA" id="ARBA00023180"/>
    </source>
</evidence>
<feature type="region of interest" description="Disordered" evidence="9">
    <location>
        <begin position="916"/>
        <end position="937"/>
    </location>
</feature>
<dbReference type="PANTHER" id="PTHR23421">
    <property type="entry name" value="BETA-GALACTOSIDASE RELATED"/>
    <property type="match status" value="1"/>
</dbReference>
<dbReference type="SUPFAM" id="SSF51445">
    <property type="entry name" value="(Trans)glycosidases"/>
    <property type="match status" value="1"/>
</dbReference>
<gene>
    <name evidence="12" type="ORF">OC842_001147</name>
</gene>
<evidence type="ECO:0000256" key="8">
    <source>
        <dbReference type="RuleBase" id="RU003679"/>
    </source>
</evidence>
<dbReference type="SUPFAM" id="SSF51011">
    <property type="entry name" value="Glycosyl hydrolase domain"/>
    <property type="match status" value="1"/>
</dbReference>
<comment type="catalytic activity">
    <reaction evidence="1">
        <text>Hydrolysis of terminal non-reducing beta-D-galactose residues in beta-D-galactosides.</text>
        <dbReference type="EC" id="3.2.1.23"/>
    </reaction>
</comment>
<dbReference type="InterPro" id="IPR008979">
    <property type="entry name" value="Galactose-bd-like_sf"/>
</dbReference>
<keyword evidence="6" id="KW-0325">Glycoprotein</keyword>
<dbReference type="InterPro" id="IPR031330">
    <property type="entry name" value="Gly_Hdrlase_35_cat"/>
</dbReference>